<feature type="compositionally biased region" description="Low complexity" evidence="1">
    <location>
        <begin position="142"/>
        <end position="153"/>
    </location>
</feature>
<dbReference type="InterPro" id="IPR046595">
    <property type="entry name" value="DUF6653"/>
</dbReference>
<dbReference type="Pfam" id="PF20358">
    <property type="entry name" value="DUF6653"/>
    <property type="match status" value="1"/>
</dbReference>
<keyword evidence="2" id="KW-0472">Membrane</keyword>
<name>A0ABD5QU12_9EURY</name>
<evidence type="ECO:0000313" key="3">
    <source>
        <dbReference type="EMBL" id="MFC5135686.1"/>
    </source>
</evidence>
<organism evidence="3 4">
    <name type="scientific">Halorubrum glutamatedens</name>
    <dbReference type="NCBI Taxonomy" id="2707018"/>
    <lineage>
        <taxon>Archaea</taxon>
        <taxon>Methanobacteriati</taxon>
        <taxon>Methanobacteriota</taxon>
        <taxon>Stenosarchaea group</taxon>
        <taxon>Halobacteria</taxon>
        <taxon>Halobacteriales</taxon>
        <taxon>Haloferacaceae</taxon>
        <taxon>Halorubrum</taxon>
    </lineage>
</organism>
<proteinExistence type="predicted"/>
<keyword evidence="2" id="KW-1133">Transmembrane helix</keyword>
<gene>
    <name evidence="3" type="ORF">ACFPJA_13285</name>
</gene>
<evidence type="ECO:0000256" key="2">
    <source>
        <dbReference type="SAM" id="Phobius"/>
    </source>
</evidence>
<sequence>MDALESARDAAWRRHANPKSGWSRLLVTPVLLYAAYRRDGKIAALALAFTVVNPVLFSPPADDDAWMTRVVLAERWWIEEREEDVLAASYPAVLNLINLPVFAYAFLAAYRKRPVRAAVAGLASILLKLRFVDELVRRYDAETAGSESVGSESTGERSDAK</sequence>
<dbReference type="Proteomes" id="UP001596145">
    <property type="component" value="Unassembled WGS sequence"/>
</dbReference>
<evidence type="ECO:0000256" key="1">
    <source>
        <dbReference type="SAM" id="MobiDB-lite"/>
    </source>
</evidence>
<reference evidence="3 4" key="1">
    <citation type="journal article" date="2019" name="Int. J. Syst. Evol. Microbiol.">
        <title>The Global Catalogue of Microorganisms (GCM) 10K type strain sequencing project: providing services to taxonomists for standard genome sequencing and annotation.</title>
        <authorList>
            <consortium name="The Broad Institute Genomics Platform"/>
            <consortium name="The Broad Institute Genome Sequencing Center for Infectious Disease"/>
            <person name="Wu L."/>
            <person name="Ma J."/>
        </authorList>
    </citation>
    <scope>NUCLEOTIDE SEQUENCE [LARGE SCALE GENOMIC DNA]</scope>
    <source>
        <strain evidence="3 4">CGMCC 1.16026</strain>
    </source>
</reference>
<dbReference type="AlphaFoldDB" id="A0ABD5QU12"/>
<keyword evidence="4" id="KW-1185">Reference proteome</keyword>
<accession>A0ABD5QU12</accession>
<feature type="transmembrane region" description="Helical" evidence="2">
    <location>
        <begin position="85"/>
        <end position="107"/>
    </location>
</feature>
<comment type="caution">
    <text evidence="3">The sequence shown here is derived from an EMBL/GenBank/DDBJ whole genome shotgun (WGS) entry which is preliminary data.</text>
</comment>
<protein>
    <submittedName>
        <fullName evidence="3">DUF6653 family protein</fullName>
    </submittedName>
</protein>
<dbReference type="RefSeq" id="WP_122106274.1">
    <property type="nucleotide sequence ID" value="NZ_JBHSKV010000018.1"/>
</dbReference>
<evidence type="ECO:0000313" key="4">
    <source>
        <dbReference type="Proteomes" id="UP001596145"/>
    </source>
</evidence>
<feature type="region of interest" description="Disordered" evidence="1">
    <location>
        <begin position="142"/>
        <end position="161"/>
    </location>
</feature>
<keyword evidence="2" id="KW-0812">Transmembrane</keyword>
<dbReference type="EMBL" id="JBHSKV010000018">
    <property type="protein sequence ID" value="MFC5135686.1"/>
    <property type="molecule type" value="Genomic_DNA"/>
</dbReference>
<feature type="transmembrane region" description="Helical" evidence="2">
    <location>
        <begin position="43"/>
        <end position="61"/>
    </location>
</feature>